<organism evidence="5 6">
    <name type="scientific">Paraconexibacter algicola</name>
    <dbReference type="NCBI Taxonomy" id="2133960"/>
    <lineage>
        <taxon>Bacteria</taxon>
        <taxon>Bacillati</taxon>
        <taxon>Actinomycetota</taxon>
        <taxon>Thermoleophilia</taxon>
        <taxon>Solirubrobacterales</taxon>
        <taxon>Paraconexibacteraceae</taxon>
        <taxon>Paraconexibacter</taxon>
    </lineage>
</organism>
<dbReference type="SUPFAM" id="SSF55469">
    <property type="entry name" value="FMN-dependent nitroreductase-like"/>
    <property type="match status" value="1"/>
</dbReference>
<evidence type="ECO:0000256" key="1">
    <source>
        <dbReference type="ARBA" id="ARBA00022630"/>
    </source>
</evidence>
<dbReference type="Pfam" id="PF00881">
    <property type="entry name" value="Nitroreductase"/>
    <property type="match status" value="2"/>
</dbReference>
<dbReference type="OrthoDB" id="9798230at2"/>
<evidence type="ECO:0000256" key="2">
    <source>
        <dbReference type="ARBA" id="ARBA00022643"/>
    </source>
</evidence>
<dbReference type="GO" id="GO:0016491">
    <property type="term" value="F:oxidoreductase activity"/>
    <property type="evidence" value="ECO:0007669"/>
    <property type="project" value="UniProtKB-KW"/>
</dbReference>
<dbReference type="InterPro" id="IPR000415">
    <property type="entry name" value="Nitroreductase-like"/>
</dbReference>
<evidence type="ECO:0000259" key="4">
    <source>
        <dbReference type="Pfam" id="PF00881"/>
    </source>
</evidence>
<reference evidence="5 6" key="1">
    <citation type="submission" date="2018-03" db="EMBL/GenBank/DDBJ databases">
        <title>Aquarubrobacter algicola gen. nov., sp. nov., a novel actinobacterium isolated from shallow eutrophic lake during the end of cyanobacterial harmful algal blooms.</title>
        <authorList>
            <person name="Chun S.J."/>
        </authorList>
    </citation>
    <scope>NUCLEOTIDE SEQUENCE [LARGE SCALE GENOMIC DNA]</scope>
    <source>
        <strain evidence="5 6">Seoho-28</strain>
    </source>
</reference>
<name>A0A2T4UN77_9ACTN</name>
<protein>
    <submittedName>
        <fullName evidence="5">Nitroreductase</fullName>
    </submittedName>
</protein>
<evidence type="ECO:0000256" key="3">
    <source>
        <dbReference type="ARBA" id="ARBA00023002"/>
    </source>
</evidence>
<gene>
    <name evidence="5" type="ORF">C7Y72_01645</name>
</gene>
<keyword evidence="3" id="KW-0560">Oxidoreductase</keyword>
<keyword evidence="6" id="KW-1185">Reference proteome</keyword>
<evidence type="ECO:0000313" key="6">
    <source>
        <dbReference type="Proteomes" id="UP000240739"/>
    </source>
</evidence>
<dbReference type="Proteomes" id="UP000240739">
    <property type="component" value="Unassembled WGS sequence"/>
</dbReference>
<feature type="domain" description="Nitroreductase" evidence="4">
    <location>
        <begin position="150"/>
        <end position="205"/>
    </location>
</feature>
<accession>A0A2T4UN77</accession>
<comment type="caution">
    <text evidence="5">The sequence shown here is derived from an EMBL/GenBank/DDBJ whole genome shotgun (WGS) entry which is preliminary data.</text>
</comment>
<dbReference type="PANTHER" id="PTHR23026:SF90">
    <property type="entry name" value="IODOTYROSINE DEIODINASE 1"/>
    <property type="match status" value="1"/>
</dbReference>
<evidence type="ECO:0000313" key="5">
    <source>
        <dbReference type="EMBL" id="PTL60671.1"/>
    </source>
</evidence>
<dbReference type="PANTHER" id="PTHR23026">
    <property type="entry name" value="NADPH NITROREDUCTASE"/>
    <property type="match status" value="1"/>
</dbReference>
<feature type="domain" description="Nitroreductase" evidence="4">
    <location>
        <begin position="5"/>
        <end position="106"/>
    </location>
</feature>
<keyword evidence="2" id="KW-0288">FMN</keyword>
<keyword evidence="1" id="KW-0285">Flavoprotein</keyword>
<dbReference type="Gene3D" id="3.40.109.10">
    <property type="entry name" value="NADH Oxidase"/>
    <property type="match status" value="1"/>
</dbReference>
<dbReference type="AlphaFoldDB" id="A0A2T4UN77"/>
<dbReference type="InterPro" id="IPR050627">
    <property type="entry name" value="Nitroreductase/BluB"/>
</dbReference>
<sequence length="230" mass="25617">MSTMRAMRKLKPDPVPRELLERLVEAATWAPSAGNTQTYGFVIVDDRETMAKCGRIWRRQQRFYSRAQEPLVPEFTTAEKWTKVHDALRHQAAHFDDTPALIVFTYDFTGTVITKMVKGLRHTLAGCAAVGPVGTLKMLPNLVRFFSTGEAASIYPAVENTLLAARAHGLAACLTTWHTIYEPDWRRALGLKRGTKIYCVVPVGWPEGKFGPVARRPVADVVRYTGTATG</sequence>
<proteinExistence type="predicted"/>
<dbReference type="EMBL" id="PYYB01000001">
    <property type="protein sequence ID" value="PTL60671.1"/>
    <property type="molecule type" value="Genomic_DNA"/>
</dbReference>
<dbReference type="InterPro" id="IPR029479">
    <property type="entry name" value="Nitroreductase"/>
</dbReference>